<dbReference type="InterPro" id="IPR035986">
    <property type="entry name" value="PKD_dom_sf"/>
</dbReference>
<dbReference type="InterPro" id="IPR011042">
    <property type="entry name" value="6-blade_b-propeller_TolB-like"/>
</dbReference>
<dbReference type="SMART" id="SM00089">
    <property type="entry name" value="PKD"/>
    <property type="match status" value="2"/>
</dbReference>
<dbReference type="NCBIfam" id="TIGR04183">
    <property type="entry name" value="Por_Secre_tail"/>
    <property type="match status" value="1"/>
</dbReference>
<gene>
    <name evidence="2" type="ORF">FJM65_15465</name>
</gene>
<dbReference type="SUPFAM" id="SSF63829">
    <property type="entry name" value="Calcium-dependent phosphotriesterase"/>
    <property type="match status" value="2"/>
</dbReference>
<dbReference type="EMBL" id="VFRQ01000008">
    <property type="protein sequence ID" value="TPE43039.1"/>
    <property type="molecule type" value="Genomic_DNA"/>
</dbReference>
<feature type="domain" description="PKD/Chitinase" evidence="1">
    <location>
        <begin position="1047"/>
        <end position="1119"/>
    </location>
</feature>
<dbReference type="PANTHER" id="PTHR42754:SF1">
    <property type="entry name" value="LIPOPROTEIN"/>
    <property type="match status" value="1"/>
</dbReference>
<dbReference type="InterPro" id="IPR010620">
    <property type="entry name" value="SBBP_repeat"/>
</dbReference>
<protein>
    <submittedName>
        <fullName evidence="2">T9SS type A sorting domain-containing protein</fullName>
    </submittedName>
</protein>
<dbReference type="RefSeq" id="WP_140622452.1">
    <property type="nucleotide sequence ID" value="NZ_VFRQ01000008.1"/>
</dbReference>
<feature type="domain" description="PKD/Chitinase" evidence="1">
    <location>
        <begin position="517"/>
        <end position="592"/>
    </location>
</feature>
<dbReference type="OrthoDB" id="5377264at2"/>
<organism evidence="2 3">
    <name type="scientific">Pontibacter mangrovi</name>
    <dbReference type="NCBI Taxonomy" id="2589816"/>
    <lineage>
        <taxon>Bacteria</taxon>
        <taxon>Pseudomonadati</taxon>
        <taxon>Bacteroidota</taxon>
        <taxon>Cytophagia</taxon>
        <taxon>Cytophagales</taxon>
        <taxon>Hymenobacteraceae</taxon>
        <taxon>Pontibacter</taxon>
    </lineage>
</organism>
<reference evidence="2 3" key="1">
    <citation type="submission" date="2019-06" db="EMBL/GenBank/DDBJ databases">
        <title>A novel bacterium of genus Pontibacter, isolated from marine sediment.</title>
        <authorList>
            <person name="Huang H."/>
            <person name="Mo K."/>
            <person name="Hu Y."/>
        </authorList>
    </citation>
    <scope>NUCLEOTIDE SEQUENCE [LARGE SCALE GENOMIC DNA]</scope>
    <source>
        <strain evidence="2 3">HB172049</strain>
    </source>
</reference>
<evidence type="ECO:0000313" key="2">
    <source>
        <dbReference type="EMBL" id="TPE43039.1"/>
    </source>
</evidence>
<dbReference type="Pfam" id="PF06739">
    <property type="entry name" value="SBBP"/>
    <property type="match status" value="4"/>
</dbReference>
<name>A0A501W043_9BACT</name>
<sequence length="1256" mass="135042">MERLISLWKHLLLLVILITPFLGFSQVSQEWVAKYNGPGGSHDGATAMVVDSAGNVYVTGFSYAHKPNDDTEAFKDIVTIKYNTAGEQQWAVRYNGPANNADHPVGIALDSAGNVYVAGYSAGNKTDVYDSRSGYDYVTIKYGANGNEQWVASYNGPGNGEDQATAMEVDAAGNVYVTGFVYVAGLNYGANPDIDYATIKYNTDGGLQWVKRYNGPLSLRDVANALALDTAGNVYVTGSSLSDTTVTRRNSAVTIKYDTEGNEVWTAKYGAPDDTPSVYAQDLALDATGNVYVTGYSWSERDSDGLDKIDYTTLKINIDGTLSWVRFFDSSKLYGATDASRDDFARALAVDAEGNVYVTGQTGNREEDPDNAFLTIKYNTQGDILWAKPYDGPGGPQGGGGNDIALDTAGNAYVTGSITIGPEWQNTDYATLKYSPEGKQQWLMTYNGPDNYIDNATSIALDASGHVYVTGLSYLKNGDVSYLDIDTEYATIKYSQALCTPPTLSISVIPDSATYTGGDPSTILLGYGHQRVTLQASGAEQYVWSPAEGLSDTTVADPVFSPTAAGTYVFTVTGRTDSCSAEASVTITVIQSNLVGNKEWDRTFGGDSSEWFYDIQQTSDGGYILGGHTESSIGGDKSEASRGSFDYWVVKLDSTGKKEWDRTFGGNDVDRLYALQQTSDGGYILGGYSNSGISGDKTQDRHGDFEDNIDCCLDYWIVKLDAKGNKQWDRTYGGDGGDVLQSLQQTSDGGYILGGDSNSGISGDKSESFIGSPDFWIVKIDSVGNKEWDRTFGGGDEENFASIQQTNDNGYILGGGSYSGIGGDKTEASRGGYDYWILKLDSEGNKEWDRSYGGEDSDRLYAVEQTSDSGYVLGGSSSSGISGEKTETSKGESDYWIIKIDSIGNKEWDKTYGGDMSEWFSSLQGTNDRGYILGGYSESGISGDKSEAALGNYDYWVVKVDSVGNKKWDKTLGGQGEDRLHAIQQTSDEGYILGGQSDSGISADKSEPSRGGTDYWIVKLSPEEPCTPPTPSIAVIPTSDVYTGGDSTTIYLGYGPQSVRLVASGAQRYVWSPAAGLSDTTVADPVFTPTTAGTYTFTVTAYNGTCAATASVTITVVDARCGTLGRVLVCHNGRTLCLSPAATKVHLLAYPNDRLGSCGENPAAEEETTATMPLKVFPNPFGEQANVEFKLPMGENYRLELYNAWGKKLDTVANGEATAGQLVRLELKTDGLPNGIYYLRLVTSDDTQTLRLMIDK</sequence>
<evidence type="ECO:0000313" key="3">
    <source>
        <dbReference type="Proteomes" id="UP000316727"/>
    </source>
</evidence>
<dbReference type="InterPro" id="IPR022409">
    <property type="entry name" value="PKD/Chitinase_dom"/>
</dbReference>
<dbReference type="SUPFAM" id="SSF49299">
    <property type="entry name" value="PKD domain"/>
    <property type="match status" value="1"/>
</dbReference>
<dbReference type="Gene3D" id="2.60.40.10">
    <property type="entry name" value="Immunoglobulins"/>
    <property type="match status" value="1"/>
</dbReference>
<dbReference type="InterPro" id="IPR013783">
    <property type="entry name" value="Ig-like_fold"/>
</dbReference>
<accession>A0A501W043</accession>
<evidence type="ECO:0000259" key="1">
    <source>
        <dbReference type="SMART" id="SM00089"/>
    </source>
</evidence>
<dbReference type="Gene3D" id="2.120.10.30">
    <property type="entry name" value="TolB, C-terminal domain"/>
    <property type="match status" value="2"/>
</dbReference>
<proteinExistence type="predicted"/>
<dbReference type="AlphaFoldDB" id="A0A501W043"/>
<dbReference type="PANTHER" id="PTHR42754">
    <property type="entry name" value="ENDOGLUCANASE"/>
    <property type="match status" value="1"/>
</dbReference>
<keyword evidence="3" id="KW-1185">Reference proteome</keyword>
<dbReference type="Proteomes" id="UP000316727">
    <property type="component" value="Unassembled WGS sequence"/>
</dbReference>
<comment type="caution">
    <text evidence="2">The sequence shown here is derived from an EMBL/GenBank/DDBJ whole genome shotgun (WGS) entry which is preliminary data.</text>
</comment>
<dbReference type="InterPro" id="IPR026444">
    <property type="entry name" value="Secre_tail"/>
</dbReference>